<proteinExistence type="predicted"/>
<evidence type="ECO:0000313" key="1">
    <source>
        <dbReference type="EMBL" id="KVG73563.1"/>
    </source>
</evidence>
<reference evidence="1 2" key="1">
    <citation type="submission" date="2015-11" db="EMBL/GenBank/DDBJ databases">
        <title>Expanding the genomic diversity of Burkholderia species for the development of highly accurate diagnostics.</title>
        <authorList>
            <person name="Sahl J."/>
            <person name="Keim P."/>
            <person name="Wagner D."/>
        </authorList>
    </citation>
    <scope>NUCLEOTIDE SEQUENCE [LARGE SCALE GENOMIC DNA]</scope>
    <source>
        <strain evidence="1 2">MSMB2036</strain>
    </source>
</reference>
<dbReference type="Proteomes" id="UP000064029">
    <property type="component" value="Unassembled WGS sequence"/>
</dbReference>
<dbReference type="EMBL" id="LOXM01000041">
    <property type="protein sequence ID" value="KVG73563.1"/>
    <property type="molecule type" value="Genomic_DNA"/>
</dbReference>
<evidence type="ECO:0000313" key="2">
    <source>
        <dbReference type="Proteomes" id="UP000064029"/>
    </source>
</evidence>
<dbReference type="AlphaFoldDB" id="A0A118HY24"/>
<evidence type="ECO:0008006" key="3">
    <source>
        <dbReference type="Google" id="ProtNLM"/>
    </source>
</evidence>
<gene>
    <name evidence="1" type="ORF">WJ33_16385</name>
</gene>
<protein>
    <recommendedName>
        <fullName evidence="3">Carrier domain-containing protein</fullName>
    </recommendedName>
</protein>
<accession>A0A118HY24</accession>
<comment type="caution">
    <text evidence="1">The sequence shown here is derived from an EMBL/GenBank/DDBJ whole genome shotgun (WGS) entry which is preliminary data.</text>
</comment>
<dbReference type="Gene3D" id="1.10.1200.10">
    <property type="entry name" value="ACP-like"/>
    <property type="match status" value="1"/>
</dbReference>
<dbReference type="RefSeq" id="WP_059749687.1">
    <property type="nucleotide sequence ID" value="NZ_LOXM01000041.1"/>
</dbReference>
<dbReference type="OrthoDB" id="4128649at2"/>
<organism evidence="1 2">
    <name type="scientific">Burkholderia ubonensis</name>
    <dbReference type="NCBI Taxonomy" id="101571"/>
    <lineage>
        <taxon>Bacteria</taxon>
        <taxon>Pseudomonadati</taxon>
        <taxon>Pseudomonadota</taxon>
        <taxon>Betaproteobacteria</taxon>
        <taxon>Burkholderiales</taxon>
        <taxon>Burkholderiaceae</taxon>
        <taxon>Burkholderia</taxon>
        <taxon>Burkholderia cepacia complex</taxon>
    </lineage>
</organism>
<dbReference type="SUPFAM" id="SSF47336">
    <property type="entry name" value="ACP-like"/>
    <property type="match status" value="1"/>
</dbReference>
<name>A0A118HY24_9BURK</name>
<dbReference type="InterPro" id="IPR036736">
    <property type="entry name" value="ACP-like_sf"/>
</dbReference>
<sequence>MTAALPLHDDYAEQLDCIQANLAALAARHHGPHAALGFGATLGFAPKPGPHGLPGVEPDLDAHLASADAHLGLRVDARWRVAPSAHAAVLPDDRDSVYVIADAFHLPWVPYCAHQHMAHSFIIERDDGGLRATDHYWNDTQWGPARPGSWRLSDAELAAALRDGAEVIALTPHTLAPPLPEPRYVAPASADVEAYLAAYRGHPDRPAALAQLTLETWLLARSRRLHVALRTRRGEDPARWSDTLREWRGVVEQTYLALRRVQRGHPEPGAALDRLAALLANEPASFAAPTFRERVAAEVAAVLRVDAAALRAGEPFTIAPTFSSFRIVEIVERLEERLGVSFDPDDLVPENLHRLDDLCRIARLSAKEPT</sequence>